<dbReference type="Gene3D" id="1.20.1280.20">
    <property type="entry name" value="HscB, C-terminal domain"/>
    <property type="match status" value="1"/>
</dbReference>
<evidence type="ECO:0000256" key="1">
    <source>
        <dbReference type="ARBA" id="ARBA00010476"/>
    </source>
</evidence>
<dbReference type="SMART" id="SM00271">
    <property type="entry name" value="DnaJ"/>
    <property type="match status" value="1"/>
</dbReference>
<dbReference type="GO" id="GO:0044571">
    <property type="term" value="P:[2Fe-2S] cluster assembly"/>
    <property type="evidence" value="ECO:0007669"/>
    <property type="project" value="InterPro"/>
</dbReference>
<dbReference type="PANTHER" id="PTHR14021:SF15">
    <property type="entry name" value="IRON-SULFUR CLUSTER CO-CHAPERONE PROTEIN HSCB"/>
    <property type="match status" value="1"/>
</dbReference>
<dbReference type="GO" id="GO:0051087">
    <property type="term" value="F:protein-folding chaperone binding"/>
    <property type="evidence" value="ECO:0007669"/>
    <property type="project" value="InterPro"/>
</dbReference>
<dbReference type="PANTHER" id="PTHR14021">
    <property type="entry name" value="IRON-SULFUR CLUSTER CO-CHAPERONE PROTEIN HSCB"/>
    <property type="match status" value="1"/>
</dbReference>
<protein>
    <recommendedName>
        <fullName evidence="4">Co-chaperone protein HscB homolog</fullName>
    </recommendedName>
</protein>
<evidence type="ECO:0000259" key="5">
    <source>
        <dbReference type="PROSITE" id="PS50076"/>
    </source>
</evidence>
<dbReference type="InterPro" id="IPR001623">
    <property type="entry name" value="DnaJ_domain"/>
</dbReference>
<organism evidence="6 7">
    <name type="scientific">Candidatus Endonucleibacter bathymodioli</name>
    <dbReference type="NCBI Taxonomy" id="539814"/>
    <lineage>
        <taxon>Bacteria</taxon>
        <taxon>Pseudomonadati</taxon>
        <taxon>Pseudomonadota</taxon>
        <taxon>Gammaproteobacteria</taxon>
        <taxon>Oceanospirillales</taxon>
        <taxon>Endozoicomonadaceae</taxon>
        <taxon>Candidatus Endonucleibacter</taxon>
    </lineage>
</organism>
<evidence type="ECO:0000313" key="6">
    <source>
        <dbReference type="EMBL" id="MDP0589820.1"/>
    </source>
</evidence>
<dbReference type="PROSITE" id="PS50076">
    <property type="entry name" value="DNAJ_2"/>
    <property type="match status" value="1"/>
</dbReference>
<reference evidence="6 7" key="1">
    <citation type="journal article" date="2023" name="bioRxiv">
        <title>An intranuclear bacterial parasite of deep-sea mussels expresses apoptosis inhibitors acquired from its host.</title>
        <authorList>
            <person name="Gonzalez Porras M.A."/>
            <person name="Assie A."/>
            <person name="Tietjen M."/>
            <person name="Violette M."/>
            <person name="Kleiner M."/>
            <person name="Gruber-Vodicka H."/>
            <person name="Dubilier N."/>
            <person name="Leisch N."/>
        </authorList>
    </citation>
    <scope>NUCLEOTIDE SEQUENCE [LARGE SCALE GENOMIC DNA]</scope>
    <source>
        <strain evidence="6">IAP13</strain>
    </source>
</reference>
<evidence type="ECO:0000313" key="7">
    <source>
        <dbReference type="Proteomes" id="UP001178148"/>
    </source>
</evidence>
<dbReference type="Gene3D" id="1.10.287.110">
    <property type="entry name" value="DnaJ domain"/>
    <property type="match status" value="1"/>
</dbReference>
<comment type="function">
    <text evidence="3 4">Co-chaperone involved in the maturation of iron-sulfur cluster-containing proteins. Seems to help targeting proteins to be folded toward HscA.</text>
</comment>
<keyword evidence="7" id="KW-1185">Reference proteome</keyword>
<dbReference type="GO" id="GO:0051259">
    <property type="term" value="P:protein complex oligomerization"/>
    <property type="evidence" value="ECO:0007669"/>
    <property type="project" value="InterPro"/>
</dbReference>
<dbReference type="InterPro" id="IPR004640">
    <property type="entry name" value="HscB"/>
</dbReference>
<dbReference type="EMBL" id="JASXSV010000021">
    <property type="protein sequence ID" value="MDP0589820.1"/>
    <property type="molecule type" value="Genomic_DNA"/>
</dbReference>
<dbReference type="CDD" id="cd06257">
    <property type="entry name" value="DnaJ"/>
    <property type="match status" value="1"/>
</dbReference>
<comment type="subunit">
    <text evidence="4">Interacts with HscA and stimulates its ATPase activity.</text>
</comment>
<evidence type="ECO:0000256" key="2">
    <source>
        <dbReference type="ARBA" id="ARBA00023186"/>
    </source>
</evidence>
<dbReference type="Pfam" id="PF07743">
    <property type="entry name" value="HSCB_C"/>
    <property type="match status" value="1"/>
</dbReference>
<comment type="similarity">
    <text evidence="1 4">Belongs to the HscB family.</text>
</comment>
<feature type="domain" description="J" evidence="5">
    <location>
        <begin position="6"/>
        <end position="78"/>
    </location>
</feature>
<dbReference type="HAMAP" id="MF_00682">
    <property type="entry name" value="HscB"/>
    <property type="match status" value="1"/>
</dbReference>
<dbReference type="NCBIfam" id="TIGR00714">
    <property type="entry name" value="hscB"/>
    <property type="match status" value="1"/>
</dbReference>
<proteinExistence type="inferred from homology"/>
<dbReference type="SUPFAM" id="SSF47144">
    <property type="entry name" value="HSC20 (HSCB), C-terminal oligomerisation domain"/>
    <property type="match status" value="1"/>
</dbReference>
<sequence>MNITLNYFELFQLPVSCELNSGQLTRRYRELQKVVHPDRFACESDRQQTLAVQYAAYVNEAYSVLKSPLSRYIYMLQLSGRQVGVEQSMVEDPAFLMEQMDLQEAVAELSKQSNSGVDLKNLMGQVAASTAELSGEFIRLWQQGGIEALDQAVLIVCKMQFIEKVTKKLKQLEFELFD</sequence>
<dbReference type="GO" id="GO:0001671">
    <property type="term" value="F:ATPase activator activity"/>
    <property type="evidence" value="ECO:0007669"/>
    <property type="project" value="InterPro"/>
</dbReference>
<name>A0AA90NV46_9GAMM</name>
<dbReference type="GO" id="GO:0006457">
    <property type="term" value="P:protein folding"/>
    <property type="evidence" value="ECO:0007669"/>
    <property type="project" value="UniProtKB-UniRule"/>
</dbReference>
<evidence type="ECO:0000256" key="4">
    <source>
        <dbReference type="HAMAP-Rule" id="MF_00682"/>
    </source>
</evidence>
<dbReference type="InterPro" id="IPR009073">
    <property type="entry name" value="HscB_oligo_C"/>
</dbReference>
<keyword evidence="2 4" id="KW-0143">Chaperone</keyword>
<dbReference type="Proteomes" id="UP001178148">
    <property type="component" value="Unassembled WGS sequence"/>
</dbReference>
<gene>
    <name evidence="4 6" type="primary">hscB</name>
    <name evidence="6" type="ORF">QS748_11765</name>
</gene>
<evidence type="ECO:0000256" key="3">
    <source>
        <dbReference type="ARBA" id="ARBA00025596"/>
    </source>
</evidence>
<dbReference type="InterPro" id="IPR036869">
    <property type="entry name" value="J_dom_sf"/>
</dbReference>
<accession>A0AA90NV46</accession>
<dbReference type="InterPro" id="IPR036386">
    <property type="entry name" value="HscB_C_sf"/>
</dbReference>
<dbReference type="SUPFAM" id="SSF46565">
    <property type="entry name" value="Chaperone J-domain"/>
    <property type="match status" value="1"/>
</dbReference>
<dbReference type="AlphaFoldDB" id="A0AA90NV46"/>
<dbReference type="GO" id="GO:1990230">
    <property type="term" value="C:iron-sulfur cluster transfer complex"/>
    <property type="evidence" value="ECO:0007669"/>
    <property type="project" value="TreeGrafter"/>
</dbReference>
<comment type="caution">
    <text evidence="6">The sequence shown here is derived from an EMBL/GenBank/DDBJ whole genome shotgun (WGS) entry which is preliminary data.</text>
</comment>